<dbReference type="EMBL" id="FO818640">
    <property type="protein sequence ID" value="CDM96541.1"/>
    <property type="molecule type" value="Genomic_DNA"/>
</dbReference>
<dbReference type="GO" id="GO:0003676">
    <property type="term" value="F:nucleic acid binding"/>
    <property type="evidence" value="ECO:0007669"/>
    <property type="project" value="InterPro"/>
</dbReference>
<dbReference type="Proteomes" id="UP000032946">
    <property type="component" value="Chromosome"/>
</dbReference>
<reference evidence="2 3" key="1">
    <citation type="submission" date="2014-02" db="EMBL/GenBank/DDBJ databases">
        <authorList>
            <person name="Genoscope - CEA"/>
        </authorList>
    </citation>
    <scope>NUCLEOTIDE SEQUENCE [LARGE SCALE GENOMIC DNA]</scope>
    <source>
        <strain evidence="2 3">PCC 8005</strain>
    </source>
</reference>
<feature type="domain" description="Endonuclease NucS C-terminal" evidence="1">
    <location>
        <begin position="20"/>
        <end position="87"/>
    </location>
</feature>
<dbReference type="Pfam" id="PF01939">
    <property type="entry name" value="NucS_C"/>
    <property type="match status" value="1"/>
</dbReference>
<gene>
    <name evidence="2" type="ORF">ARTHRO_40950</name>
</gene>
<dbReference type="Gene3D" id="3.40.1350.10">
    <property type="match status" value="1"/>
</dbReference>
<evidence type="ECO:0000259" key="1">
    <source>
        <dbReference type="Pfam" id="PF01939"/>
    </source>
</evidence>
<evidence type="ECO:0000313" key="2">
    <source>
        <dbReference type="EMBL" id="CDM96541.1"/>
    </source>
</evidence>
<dbReference type="InterPro" id="IPR048301">
    <property type="entry name" value="NucS_C"/>
</dbReference>
<dbReference type="RefSeq" id="WP_008052365.1">
    <property type="nucleotide sequence ID" value="NZ_FO818640.1"/>
</dbReference>
<dbReference type="AlphaFoldDB" id="A0A9P1NZQ3"/>
<accession>A0A9P1NZQ3</accession>
<dbReference type="GO" id="GO:0004519">
    <property type="term" value="F:endonuclease activity"/>
    <property type="evidence" value="ECO:0007669"/>
    <property type="project" value="InterPro"/>
</dbReference>
<protein>
    <recommendedName>
        <fullName evidence="1">Endonuclease NucS C-terminal domain-containing protein</fullName>
    </recommendedName>
</protein>
<keyword evidence="3" id="KW-1185">Reference proteome</keyword>
<organism evidence="2 3">
    <name type="scientific">Limnospira indica PCC 8005</name>
    <dbReference type="NCBI Taxonomy" id="376219"/>
    <lineage>
        <taxon>Bacteria</taxon>
        <taxon>Bacillati</taxon>
        <taxon>Cyanobacteriota</taxon>
        <taxon>Cyanophyceae</taxon>
        <taxon>Oscillatoriophycideae</taxon>
        <taxon>Oscillatoriales</taxon>
        <taxon>Sirenicapillariaceae</taxon>
        <taxon>Limnospira</taxon>
    </lineage>
</organism>
<sequence length="400" mass="46889">MFDGYALQNNGGEWGFVNEEALENFLYRNLEQLLKIQPLERQYNVESQRCDILAVGDRQKLVVLELKNAEDRGIVQQLTRYYDALLGEKPFGDRVDYDKPVQLIAIAPSFHRDNFTDKKYHTLDFQFLQFSVIENQDQFYLCLRDVDSNTVSRVKIPYQKPPTDLELPPIPTALAKMMKNCEPYQQKILEIREKILLFDNRIQEISSANSIKYGNGKAKNSKFCAEFMSYKDEIILFLWIPYKMGESTRIGRARIWTNWQDRALIEGYVSKEVGNEINQTKRQVQKIIDAINQGGYECWISMKSCDYFGFPFTLILPVKNSVGKKYVQAIKRICSYSKHKKNLVYEEIYLSILHKNLCHKIIKNESMREKFKALPSEIWGYDRSLQSLLDLALEKWSDRV</sequence>
<dbReference type="InterPro" id="IPR011856">
    <property type="entry name" value="tRNA_endonuc-like_dom_sf"/>
</dbReference>
<proteinExistence type="predicted"/>
<name>A0A9P1NZQ3_9CYAN</name>
<evidence type="ECO:0000313" key="3">
    <source>
        <dbReference type="Proteomes" id="UP000032946"/>
    </source>
</evidence>